<evidence type="ECO:0000313" key="2">
    <source>
        <dbReference type="EMBL" id="MBC2844056.1"/>
    </source>
</evidence>
<evidence type="ECO:0000313" key="3">
    <source>
        <dbReference type="Proteomes" id="UP000533900"/>
    </source>
</evidence>
<comment type="caution">
    <text evidence="2">The sequence shown here is derived from an EMBL/GenBank/DDBJ whole genome shotgun (WGS) entry which is preliminary data.</text>
</comment>
<feature type="transmembrane region" description="Helical" evidence="1">
    <location>
        <begin position="21"/>
        <end position="42"/>
    </location>
</feature>
<dbReference type="InterPro" id="IPR045749">
    <property type="entry name" value="DUF6090"/>
</dbReference>
<evidence type="ECO:0000256" key="1">
    <source>
        <dbReference type="SAM" id="Phobius"/>
    </source>
</evidence>
<accession>A0A842IQC3</accession>
<name>A0A842IQC3_9FLAO</name>
<keyword evidence="1" id="KW-0472">Membrane</keyword>
<proteinExistence type="predicted"/>
<reference evidence="2" key="1">
    <citation type="submission" date="2020-08" db="EMBL/GenBank/DDBJ databases">
        <title>Winogradskyella ouciana sp. nov., isolated from the hadal seawater of the Mariana Trench.</title>
        <authorList>
            <person name="He X."/>
        </authorList>
    </citation>
    <scope>NUCLEOTIDE SEQUENCE [LARGE SCALE GENOMIC DNA]</scope>
    <source>
        <strain evidence="2">KCTC 52348</strain>
    </source>
</reference>
<keyword evidence="1" id="KW-1133">Transmembrane helix</keyword>
<sequence length="255" mass="29839">MIKFFRKIRQNLLMENKTSKYFKYAIGEIILVVIGILIALQINNWNEQRKNSKQEVRLLKQLQTDISTNKNNVEEQYKRLIINKGGIDSLIFRLENKHYDLMVPMYLSQALRKSDFNRATSGYNIMQNGKASLISDESVLKSILNLYENDLPDILDRQIEMNNSIDYIQNDFINKLFKKAPNSLSIKFNEFDVVSTDLFEPIDFSSLSQNIEFRNILIQFGKLVEARLVYLKNTEAQLDETIQILDSKTKLDQHD</sequence>
<dbReference type="RefSeq" id="WP_185788595.1">
    <property type="nucleotide sequence ID" value="NZ_JACLCP010000001.1"/>
</dbReference>
<keyword evidence="1" id="KW-0812">Transmembrane</keyword>
<protein>
    <submittedName>
        <fullName evidence="2">Uncharacterized protein</fullName>
    </submittedName>
</protein>
<dbReference type="Proteomes" id="UP000533900">
    <property type="component" value="Unassembled WGS sequence"/>
</dbReference>
<gene>
    <name evidence="2" type="ORF">H7F21_03050</name>
</gene>
<dbReference type="Pfam" id="PF19578">
    <property type="entry name" value="DUF6090"/>
    <property type="match status" value="1"/>
</dbReference>
<dbReference type="EMBL" id="JACLCP010000001">
    <property type="protein sequence ID" value="MBC2844056.1"/>
    <property type="molecule type" value="Genomic_DNA"/>
</dbReference>
<dbReference type="AlphaFoldDB" id="A0A842IQC3"/>
<organism evidence="2 3">
    <name type="scientific">Winogradskyella flava</name>
    <dbReference type="NCBI Taxonomy" id="1884876"/>
    <lineage>
        <taxon>Bacteria</taxon>
        <taxon>Pseudomonadati</taxon>
        <taxon>Bacteroidota</taxon>
        <taxon>Flavobacteriia</taxon>
        <taxon>Flavobacteriales</taxon>
        <taxon>Flavobacteriaceae</taxon>
        <taxon>Winogradskyella</taxon>
    </lineage>
</organism>
<keyword evidence="3" id="KW-1185">Reference proteome</keyword>